<dbReference type="InterPro" id="IPR036225">
    <property type="entry name" value="SRP/SRP_N"/>
</dbReference>
<accession>A0A498HSV3</accession>
<dbReference type="GO" id="GO:0005047">
    <property type="term" value="F:signal recognition particle binding"/>
    <property type="evidence" value="ECO:0007669"/>
    <property type="project" value="InterPro"/>
</dbReference>
<evidence type="ECO:0000313" key="12">
    <source>
        <dbReference type="Proteomes" id="UP000290289"/>
    </source>
</evidence>
<dbReference type="GO" id="GO:0005525">
    <property type="term" value="F:GTP binding"/>
    <property type="evidence" value="ECO:0007669"/>
    <property type="project" value="UniProtKB-KW"/>
</dbReference>
<dbReference type="InterPro" id="IPR011012">
    <property type="entry name" value="Longin-like_dom_sf"/>
</dbReference>
<dbReference type="CDD" id="cd14826">
    <property type="entry name" value="SR_alpha_SRX"/>
    <property type="match status" value="1"/>
</dbReference>
<evidence type="ECO:0000256" key="1">
    <source>
        <dbReference type="ARBA" id="ARBA00004141"/>
    </source>
</evidence>
<dbReference type="STRING" id="3750.A0A498HSV3"/>
<evidence type="ECO:0000256" key="6">
    <source>
        <dbReference type="ARBA" id="ARBA00023134"/>
    </source>
</evidence>
<reference evidence="11 12" key="1">
    <citation type="submission" date="2018-10" db="EMBL/GenBank/DDBJ databases">
        <title>A high-quality apple genome assembly.</title>
        <authorList>
            <person name="Hu J."/>
        </authorList>
    </citation>
    <scope>NUCLEOTIDE SEQUENCE [LARGE SCALE GENOMIC DNA]</scope>
    <source>
        <strain evidence="12">cv. HFTH1</strain>
        <tissue evidence="11">Young leaf</tissue>
    </source>
</reference>
<dbReference type="SUPFAM" id="SSF47364">
    <property type="entry name" value="Domain of the SRP/SRP receptor G-proteins"/>
    <property type="match status" value="1"/>
</dbReference>
<evidence type="ECO:0000256" key="2">
    <source>
        <dbReference type="ARBA" id="ARBA00009012"/>
    </source>
</evidence>
<dbReference type="InterPro" id="IPR042101">
    <property type="entry name" value="SRP54_N_sf"/>
</dbReference>
<comment type="caution">
    <text evidence="11">The sequence shown here is derived from an EMBL/GenBank/DDBJ whole genome shotgun (WGS) entry which is preliminary data.</text>
</comment>
<dbReference type="GO" id="GO:0005785">
    <property type="term" value="C:signal recognition particle receptor complex"/>
    <property type="evidence" value="ECO:0007669"/>
    <property type="project" value="InterPro"/>
</dbReference>
<evidence type="ECO:0000256" key="7">
    <source>
        <dbReference type="ARBA" id="ARBA00023136"/>
    </source>
</evidence>
<keyword evidence="3 8" id="KW-0812">Transmembrane</keyword>
<dbReference type="GO" id="GO:0006886">
    <property type="term" value="P:intracellular protein transport"/>
    <property type="evidence" value="ECO:0007669"/>
    <property type="project" value="InterPro"/>
</dbReference>
<keyword evidence="5 8" id="KW-1133">Transmembrane helix</keyword>
<dbReference type="GO" id="GO:0003924">
    <property type="term" value="F:GTPase activity"/>
    <property type="evidence" value="ECO:0007669"/>
    <property type="project" value="InterPro"/>
</dbReference>
<feature type="transmembrane region" description="Helical" evidence="8">
    <location>
        <begin position="174"/>
        <end position="197"/>
    </location>
</feature>
<dbReference type="InterPro" id="IPR027417">
    <property type="entry name" value="P-loop_NTPase"/>
</dbReference>
<dbReference type="Pfam" id="PF04086">
    <property type="entry name" value="SRP-alpha_N"/>
    <property type="match status" value="1"/>
</dbReference>
<feature type="domain" description="Signal recognition particle receptor alpha subunit N-terminal" evidence="10">
    <location>
        <begin position="301"/>
        <end position="394"/>
    </location>
</feature>
<dbReference type="Gene3D" id="1.20.120.140">
    <property type="entry name" value="Signal recognition particle SRP54, nucleotide-binding domain"/>
    <property type="match status" value="1"/>
</dbReference>
<evidence type="ECO:0000256" key="5">
    <source>
        <dbReference type="ARBA" id="ARBA00022989"/>
    </source>
</evidence>
<feature type="transmembrane region" description="Helical" evidence="8">
    <location>
        <begin position="30"/>
        <end position="59"/>
    </location>
</feature>
<dbReference type="EMBL" id="RDQH01000341">
    <property type="protein sequence ID" value="RXH74516.1"/>
    <property type="molecule type" value="Genomic_DNA"/>
</dbReference>
<dbReference type="PANTHER" id="PTHR13353:SF14">
    <property type="entry name" value="PROTEIN PGR"/>
    <property type="match status" value="1"/>
</dbReference>
<dbReference type="Pfam" id="PF01940">
    <property type="entry name" value="DUF92"/>
    <property type="match status" value="1"/>
</dbReference>
<evidence type="ECO:0000256" key="8">
    <source>
        <dbReference type="SAM" id="Phobius"/>
    </source>
</evidence>
<evidence type="ECO:0000313" key="11">
    <source>
        <dbReference type="EMBL" id="RXH74516.1"/>
    </source>
</evidence>
<gene>
    <name evidence="11" type="ORF">DVH24_029237</name>
</gene>
<dbReference type="InterPro" id="IPR007222">
    <property type="entry name" value="Sig_recog_particle_rcpt_asu_N"/>
</dbReference>
<evidence type="ECO:0000256" key="3">
    <source>
        <dbReference type="ARBA" id="ARBA00022692"/>
    </source>
</evidence>
<evidence type="ECO:0000256" key="4">
    <source>
        <dbReference type="ARBA" id="ARBA00022741"/>
    </source>
</evidence>
<dbReference type="Pfam" id="PF00448">
    <property type="entry name" value="SRP54"/>
    <property type="match status" value="1"/>
</dbReference>
<name>A0A498HSV3_MALDO</name>
<comment type="subcellular location">
    <subcellularLocation>
        <location evidence="1">Membrane</location>
        <topology evidence="1">Multi-pass membrane protein</topology>
    </subcellularLocation>
</comment>
<evidence type="ECO:0000259" key="10">
    <source>
        <dbReference type="Pfam" id="PF04086"/>
    </source>
</evidence>
<sequence length="693" mass="77002">MDKLLIQPLIAVLVSSLIAARSYRRKSLNLSGAIAGFAVMTIHIAVGYRYGALLLMFFFTSSKLTKVGEDKKRRVDADFKEGGQRNWVQVLSNSGIASILVLILWAKSGLQEKCLDSNDSVLVTALVGGVIGHYACSNGDTWSSELGVLSDAQPRLITTLKPVRKGTNGGVTKAGLLAAAAAGSLIGLTFVAIGFLTTKCAYDVALKQLLVIPISTLAGLGGSVIDSLLGATLQFSGFCTVRNKIVGKPGPTVEQISEWHSSYHLKMLEQLFIFTRGGLILWTYKELQSALNGHGSQVLGNFIESCLMEELSGAAAATSSLDYNRPGAAYTLKWTFHDELRLVFLSVYDQKTFHDVWYVDELLSMAKHKFLEIYDPTRRDVYNDFDEPFKQLMNYVKIPIQYPSLDEEFESVKYPIEYPRLNKEYDQSVKIPIEYTSPKEDYFESKPVQKAGHEGYKNNGWFSCMFRRMPLEKSDLEPALKALKEKLIMAKNVAEAVAEELCESVAASLEGKKLPWFTTISSAVQAAMEEEFVRILTPTADSSPILNLQKNVPRKPCVFAYIDTTGDWKAISSVKAACRLQKERKNSVIMVADRNTFRSETVKQLRRDAWKLQRIPIFEKRYEKDPAISIKEAVQEARDDGSDVVVHAASPKQAATVLATAYLSGAKVIFRGVGKPYTGEKHTTRKIVKKLFK</sequence>
<feature type="transmembrane region" description="Helical" evidence="8">
    <location>
        <begin position="209"/>
        <end position="233"/>
    </location>
</feature>
<keyword evidence="6" id="KW-0342">GTP-binding</keyword>
<dbReference type="PANTHER" id="PTHR13353">
    <property type="entry name" value="TRANSMEMBRANE PROTEIN 19"/>
    <property type="match status" value="1"/>
</dbReference>
<keyword evidence="12" id="KW-1185">Reference proteome</keyword>
<dbReference type="Gene3D" id="3.30.450.60">
    <property type="match status" value="1"/>
</dbReference>
<dbReference type="Gene3D" id="3.40.50.300">
    <property type="entry name" value="P-loop containing nucleotide triphosphate hydrolases"/>
    <property type="match status" value="1"/>
</dbReference>
<comment type="similarity">
    <text evidence="2">Belongs to the TMEM19 family.</text>
</comment>
<feature type="domain" description="SRP54-type proteins GTP-binding" evidence="9">
    <location>
        <begin position="564"/>
        <end position="647"/>
    </location>
</feature>
<dbReference type="Proteomes" id="UP000290289">
    <property type="component" value="Chromosome 15"/>
</dbReference>
<dbReference type="GO" id="GO:0006614">
    <property type="term" value="P:SRP-dependent cotranslational protein targeting to membrane"/>
    <property type="evidence" value="ECO:0007669"/>
    <property type="project" value="InterPro"/>
</dbReference>
<evidence type="ECO:0000259" key="9">
    <source>
        <dbReference type="Pfam" id="PF00448"/>
    </source>
</evidence>
<dbReference type="SUPFAM" id="SSF64356">
    <property type="entry name" value="SNARE-like"/>
    <property type="match status" value="1"/>
</dbReference>
<keyword evidence="4" id="KW-0547">Nucleotide-binding</keyword>
<proteinExistence type="inferred from homology"/>
<keyword evidence="7 8" id="KW-0472">Membrane</keyword>
<dbReference type="InterPro" id="IPR000897">
    <property type="entry name" value="SRP54_GTPase_dom"/>
</dbReference>
<organism evidence="11 12">
    <name type="scientific">Malus domestica</name>
    <name type="common">Apple</name>
    <name type="synonym">Pyrus malus</name>
    <dbReference type="NCBI Taxonomy" id="3750"/>
    <lineage>
        <taxon>Eukaryota</taxon>
        <taxon>Viridiplantae</taxon>
        <taxon>Streptophyta</taxon>
        <taxon>Embryophyta</taxon>
        <taxon>Tracheophyta</taxon>
        <taxon>Spermatophyta</taxon>
        <taxon>Magnoliopsida</taxon>
        <taxon>eudicotyledons</taxon>
        <taxon>Gunneridae</taxon>
        <taxon>Pentapetalae</taxon>
        <taxon>rosids</taxon>
        <taxon>fabids</taxon>
        <taxon>Rosales</taxon>
        <taxon>Rosaceae</taxon>
        <taxon>Amygdaloideae</taxon>
        <taxon>Maleae</taxon>
        <taxon>Malus</taxon>
    </lineage>
</organism>
<dbReference type="AlphaFoldDB" id="A0A498HSV3"/>
<protein>
    <submittedName>
        <fullName evidence="11">Uncharacterized protein</fullName>
    </submittedName>
</protein>
<dbReference type="InterPro" id="IPR002794">
    <property type="entry name" value="DUF92_TMEM19"/>
</dbReference>